<reference evidence="3" key="2">
    <citation type="submission" date="2023-05" db="EMBL/GenBank/DDBJ databases">
        <authorList>
            <consortium name="Lawrence Berkeley National Laboratory"/>
            <person name="Steindorff A."/>
            <person name="Hensen N."/>
            <person name="Bonometti L."/>
            <person name="Westerberg I."/>
            <person name="Brannstrom I.O."/>
            <person name="Guillou S."/>
            <person name="Cros-Aarteil S."/>
            <person name="Calhoun S."/>
            <person name="Haridas S."/>
            <person name="Kuo A."/>
            <person name="Mondo S."/>
            <person name="Pangilinan J."/>
            <person name="Riley R."/>
            <person name="Labutti K."/>
            <person name="Andreopoulos B."/>
            <person name="Lipzen A."/>
            <person name="Chen C."/>
            <person name="Yanf M."/>
            <person name="Daum C."/>
            <person name="Ng V."/>
            <person name="Clum A."/>
            <person name="Ohm R."/>
            <person name="Martin F."/>
            <person name="Silar P."/>
            <person name="Natvig D."/>
            <person name="Lalanne C."/>
            <person name="Gautier V."/>
            <person name="Ament-Velasquez S.L."/>
            <person name="Kruys A."/>
            <person name="Hutchinson M.I."/>
            <person name="Powell A.J."/>
            <person name="Barry K."/>
            <person name="Miller A.N."/>
            <person name="Grigoriev I.V."/>
            <person name="Debuchy R."/>
            <person name="Gladieux P."/>
            <person name="Thoren M.H."/>
            <person name="Johannesson H."/>
        </authorList>
    </citation>
    <scope>NUCLEOTIDE SEQUENCE</scope>
    <source>
        <strain evidence="3">PSN243</strain>
    </source>
</reference>
<feature type="compositionally biased region" description="Low complexity" evidence="1">
    <location>
        <begin position="1126"/>
        <end position="1144"/>
    </location>
</feature>
<dbReference type="SMART" id="SM00382">
    <property type="entry name" value="AAA"/>
    <property type="match status" value="1"/>
</dbReference>
<feature type="compositionally biased region" description="Polar residues" evidence="1">
    <location>
        <begin position="15"/>
        <end position="30"/>
    </location>
</feature>
<dbReference type="InterPro" id="IPR003593">
    <property type="entry name" value="AAA+_ATPase"/>
</dbReference>
<dbReference type="Gene3D" id="3.40.50.300">
    <property type="entry name" value="P-loop containing nucleotide triphosphate hydrolases"/>
    <property type="match status" value="1"/>
</dbReference>
<sequence length="1279" mass="143584">MMVSTDSPLPMAGSETATSTRGDATLSLPTVGQDGEEARQARGASVSETAVGDDQNPAVPGVGKFADEIQALKTKLLELEQQANNDPAVAEGEMPRPQLMEDLEEYRRMEACLKNHRREWERKGGPPQWGIQDYRARDYMRYGKGPHPPFHLNWHIHHSGEKYLPPPLTELSRRVADGEGPEDDEPDDDFDRIIDYGSRRDRARKNFEWEMDRIYLAEEIDRRRRMKIIEAKAAKEGQPQDAGLPPPKVAQPRLNRVDWADFRWVDEQEKDTFVVDILVGEPAIDDKEAYRSWFGVSGQARKRDIAQDFKAVASMLPGQAQLPERIRIRSEALSEIMSTILGKEIMDDDFVLIRPFKALVYCAPTLRDWCVALEKRFGSAPEMGREVVDTGDSELDPLREGAVPREPGKASADGHASPEEQSAEGGELPKKKSREGGDGKAEDDDDVTKSPTALEHLKCLLTFIDADMSAKQKYLEGPDCRRVFFSDLWRLFRPGMEVTGSDGKQVYRVFSVTSAKHRVVPRWEKWFSDTGKRKRTQPFSISCVYIDFDGKSLGPVVKVFNFNRFDGERDVTSLEVYPIRFHPIKTADFSDLEWKELEAFPTNEIYRQKLIRRGVKFIEAAGVKHMYYAGPTLEARDEVESQVVIDFETAFSVDNAEQRSWKPQLKTMIGNSKADEDDDQNEEDDCEATCCRRENVHDDTYVDEKMEEEYITGLLPESGAENEHPSIAIIPRPLGELHTGNGKSLVTDDELVIMSYRVFGFVLRSRKWAKLDLTYLAEIHAAERDKNQQQNMEPKKTATAFDRLVLEEWHRPMILSLIAQHFRDKKSTGGQREEFDIVKGKGKGLIILLHGAPGVGKTSTAEGVAEMFKKPLFQITCGDLGTTAEEVEKALETNFALASRWDCILLLDEADVFLAERTKLDFQRNGLVAVFLRVMEYYAGILFLTTNRIGDFDEAFTSRIHVSLYYPDLDDKKTVRVFQLNMQMIRERFNQKGRQIHIDEMGIGGFAAQHFTAHPQARWNGRQIRNACQTALALAEFEAQGNSHEDILRPDAVVTLGVKQFEVVRNAYLEFSRYMNNLYGSNPARRAKEAKVRAIYVDENNNIVAGPGAGSMGMDKAAFRAASKTPAQVPPQQWQSQSPPAQGQHYGYQNVTATYPSYADASHRPPAHADHFQSGSQSWNSQGTTPASANTNTNPPYQGSWEPQGDALARRQPPPAGGQQPQAYPPEFNRGIQAMYTASDPHGAGQLPPGNLPPSGGNVYVSGPAAAEQQWGGAPASRQ</sequence>
<feature type="region of interest" description="Disordered" evidence="1">
    <location>
        <begin position="384"/>
        <end position="448"/>
    </location>
</feature>
<reference evidence="3" key="1">
    <citation type="journal article" date="2023" name="Mol. Phylogenet. Evol.">
        <title>Genome-scale phylogeny and comparative genomics of the fungal order Sordariales.</title>
        <authorList>
            <person name="Hensen N."/>
            <person name="Bonometti L."/>
            <person name="Westerberg I."/>
            <person name="Brannstrom I.O."/>
            <person name="Guillou S."/>
            <person name="Cros-Aarteil S."/>
            <person name="Calhoun S."/>
            <person name="Haridas S."/>
            <person name="Kuo A."/>
            <person name="Mondo S."/>
            <person name="Pangilinan J."/>
            <person name="Riley R."/>
            <person name="LaButti K."/>
            <person name="Andreopoulos B."/>
            <person name="Lipzen A."/>
            <person name="Chen C."/>
            <person name="Yan M."/>
            <person name="Daum C."/>
            <person name="Ng V."/>
            <person name="Clum A."/>
            <person name="Steindorff A."/>
            <person name="Ohm R.A."/>
            <person name="Martin F."/>
            <person name="Silar P."/>
            <person name="Natvig D.O."/>
            <person name="Lalanne C."/>
            <person name="Gautier V."/>
            <person name="Ament-Velasquez S.L."/>
            <person name="Kruys A."/>
            <person name="Hutchinson M.I."/>
            <person name="Powell A.J."/>
            <person name="Barry K."/>
            <person name="Miller A.N."/>
            <person name="Grigoriev I.V."/>
            <person name="Debuchy R."/>
            <person name="Gladieux P."/>
            <person name="Hiltunen Thoren M."/>
            <person name="Johannesson H."/>
        </authorList>
    </citation>
    <scope>NUCLEOTIDE SEQUENCE</scope>
    <source>
        <strain evidence="3">PSN243</strain>
    </source>
</reference>
<dbReference type="InterPro" id="IPR056599">
    <property type="entry name" value="AAA_lid_fung"/>
</dbReference>
<dbReference type="GO" id="GO:0016887">
    <property type="term" value="F:ATP hydrolysis activity"/>
    <property type="evidence" value="ECO:0007669"/>
    <property type="project" value="InterPro"/>
</dbReference>
<name>A0AAV9GF60_9PEZI</name>
<dbReference type="Pfam" id="PF00004">
    <property type="entry name" value="AAA"/>
    <property type="match status" value="1"/>
</dbReference>
<feature type="compositionally biased region" description="Polar residues" evidence="1">
    <location>
        <begin position="1173"/>
        <end position="1183"/>
    </location>
</feature>
<proteinExistence type="predicted"/>
<feature type="compositionally biased region" description="Low complexity" evidence="1">
    <location>
        <begin position="1217"/>
        <end position="1226"/>
    </location>
</feature>
<evidence type="ECO:0000313" key="4">
    <source>
        <dbReference type="Proteomes" id="UP001321760"/>
    </source>
</evidence>
<gene>
    <name evidence="3" type="ORF">QBC34DRAFT_145978</name>
</gene>
<comment type="caution">
    <text evidence="3">The sequence shown here is derived from an EMBL/GenBank/DDBJ whole genome shotgun (WGS) entry which is preliminary data.</text>
</comment>
<dbReference type="EMBL" id="MU865954">
    <property type="protein sequence ID" value="KAK4446837.1"/>
    <property type="molecule type" value="Genomic_DNA"/>
</dbReference>
<dbReference type="PANTHER" id="PTHR46411:SF2">
    <property type="entry name" value="AAA+ ATPASE DOMAIN-CONTAINING PROTEIN"/>
    <property type="match status" value="1"/>
</dbReference>
<dbReference type="Pfam" id="PF22942">
    <property type="entry name" value="DUF7025"/>
    <property type="match status" value="1"/>
</dbReference>
<organism evidence="3 4">
    <name type="scientific">Podospora aff. communis PSN243</name>
    <dbReference type="NCBI Taxonomy" id="3040156"/>
    <lineage>
        <taxon>Eukaryota</taxon>
        <taxon>Fungi</taxon>
        <taxon>Dikarya</taxon>
        <taxon>Ascomycota</taxon>
        <taxon>Pezizomycotina</taxon>
        <taxon>Sordariomycetes</taxon>
        <taxon>Sordariomycetidae</taxon>
        <taxon>Sordariales</taxon>
        <taxon>Podosporaceae</taxon>
        <taxon>Podospora</taxon>
    </lineage>
</organism>
<keyword evidence="4" id="KW-1185">Reference proteome</keyword>
<dbReference type="InterPro" id="IPR054289">
    <property type="entry name" value="DUF7025"/>
</dbReference>
<feature type="compositionally biased region" description="Basic and acidic residues" evidence="1">
    <location>
        <begin position="427"/>
        <end position="440"/>
    </location>
</feature>
<dbReference type="CDD" id="cd19481">
    <property type="entry name" value="RecA-like_protease"/>
    <property type="match status" value="1"/>
</dbReference>
<evidence type="ECO:0000256" key="1">
    <source>
        <dbReference type="SAM" id="MobiDB-lite"/>
    </source>
</evidence>
<evidence type="ECO:0000313" key="3">
    <source>
        <dbReference type="EMBL" id="KAK4446837.1"/>
    </source>
</evidence>
<feature type="domain" description="AAA+ ATPase" evidence="2">
    <location>
        <begin position="843"/>
        <end position="968"/>
    </location>
</feature>
<dbReference type="AlphaFoldDB" id="A0AAV9GF60"/>
<feature type="compositionally biased region" description="Low complexity" evidence="1">
    <location>
        <begin position="1245"/>
        <end position="1258"/>
    </location>
</feature>
<dbReference type="InterPro" id="IPR003959">
    <property type="entry name" value="ATPase_AAA_core"/>
</dbReference>
<accession>A0AAV9GF60</accession>
<feature type="region of interest" description="Disordered" evidence="1">
    <location>
        <begin position="1"/>
        <end position="63"/>
    </location>
</feature>
<dbReference type="Pfam" id="PF23232">
    <property type="entry name" value="AAA_lid_13"/>
    <property type="match status" value="1"/>
</dbReference>
<dbReference type="GO" id="GO:0005524">
    <property type="term" value="F:ATP binding"/>
    <property type="evidence" value="ECO:0007669"/>
    <property type="project" value="InterPro"/>
</dbReference>
<protein>
    <recommendedName>
        <fullName evidence="2">AAA+ ATPase domain-containing protein</fullName>
    </recommendedName>
</protein>
<feature type="compositionally biased region" description="Acidic residues" evidence="1">
    <location>
        <begin position="179"/>
        <end position="190"/>
    </location>
</feature>
<feature type="compositionally biased region" description="Basic and acidic residues" evidence="1">
    <location>
        <begin position="1161"/>
        <end position="1171"/>
    </location>
</feature>
<dbReference type="PANTHER" id="PTHR46411">
    <property type="entry name" value="FAMILY ATPASE, PUTATIVE-RELATED"/>
    <property type="match status" value="1"/>
</dbReference>
<evidence type="ECO:0000259" key="2">
    <source>
        <dbReference type="SMART" id="SM00382"/>
    </source>
</evidence>
<feature type="compositionally biased region" description="Basic and acidic residues" evidence="1">
    <location>
        <begin position="396"/>
        <end position="408"/>
    </location>
</feature>
<feature type="region of interest" description="Disordered" evidence="1">
    <location>
        <begin position="172"/>
        <end position="191"/>
    </location>
</feature>
<dbReference type="InterPro" id="IPR027417">
    <property type="entry name" value="P-loop_NTPase"/>
</dbReference>
<dbReference type="SUPFAM" id="SSF52540">
    <property type="entry name" value="P-loop containing nucleoside triphosphate hydrolases"/>
    <property type="match status" value="1"/>
</dbReference>
<dbReference type="Proteomes" id="UP001321760">
    <property type="component" value="Unassembled WGS sequence"/>
</dbReference>
<feature type="region of interest" description="Disordered" evidence="1">
    <location>
        <begin position="1120"/>
        <end position="1279"/>
    </location>
</feature>
<feature type="compositionally biased region" description="Low complexity" evidence="1">
    <location>
        <begin position="1184"/>
        <end position="1196"/>
    </location>
</feature>